<feature type="binding site" evidence="12">
    <location>
        <begin position="128"/>
        <end position="132"/>
    </location>
    <ligand>
        <name>UDP-N-acetyl-alpha-D-glucosamine</name>
        <dbReference type="ChEBI" id="CHEBI:57705"/>
    </ligand>
</feature>
<evidence type="ECO:0000256" key="1">
    <source>
        <dbReference type="ARBA" id="ARBA00004496"/>
    </source>
</evidence>
<dbReference type="InterPro" id="IPR005750">
    <property type="entry name" value="UDP_GlcNAc_COvinyl_MurA"/>
</dbReference>
<evidence type="ECO:0000256" key="4">
    <source>
        <dbReference type="ARBA" id="ARBA00022618"/>
    </source>
</evidence>
<dbReference type="GO" id="GO:0008360">
    <property type="term" value="P:regulation of cell shape"/>
    <property type="evidence" value="ECO:0007669"/>
    <property type="project" value="UniProtKB-KW"/>
</dbReference>
<feature type="binding site" evidence="12">
    <location>
        <position position="322"/>
    </location>
    <ligand>
        <name>UDP-N-acetyl-alpha-D-glucosamine</name>
        <dbReference type="ChEBI" id="CHEBI:57705"/>
    </ligand>
</feature>
<dbReference type="Gene3D" id="3.65.10.10">
    <property type="entry name" value="Enolpyruvate transferase domain"/>
    <property type="match status" value="2"/>
</dbReference>
<dbReference type="PANTHER" id="PTHR43783">
    <property type="entry name" value="UDP-N-ACETYLGLUCOSAMINE 1-CARBOXYVINYLTRANSFERASE"/>
    <property type="match status" value="1"/>
</dbReference>
<feature type="domain" description="Enolpyruvate transferase" evidence="13">
    <location>
        <begin position="7"/>
        <end position="424"/>
    </location>
</feature>
<proteinExistence type="inferred from homology"/>
<keyword evidence="12" id="KW-0670">Pyruvate</keyword>
<organism evidence="14 15">
    <name type="scientific">Rubrivirga marina</name>
    <dbReference type="NCBI Taxonomy" id="1196024"/>
    <lineage>
        <taxon>Bacteria</taxon>
        <taxon>Pseudomonadati</taxon>
        <taxon>Rhodothermota</taxon>
        <taxon>Rhodothermia</taxon>
        <taxon>Rhodothermales</taxon>
        <taxon>Rubricoccaceae</taxon>
        <taxon>Rubrivirga</taxon>
    </lineage>
</organism>
<evidence type="ECO:0000256" key="8">
    <source>
        <dbReference type="ARBA" id="ARBA00023306"/>
    </source>
</evidence>
<dbReference type="EMBL" id="MQWD01000001">
    <property type="protein sequence ID" value="PAP78464.1"/>
    <property type="molecule type" value="Genomic_DNA"/>
</dbReference>
<feature type="binding site" evidence="12">
    <location>
        <begin position="22"/>
        <end position="23"/>
    </location>
    <ligand>
        <name>phosphoenolpyruvate</name>
        <dbReference type="ChEBI" id="CHEBI:58702"/>
    </ligand>
</feature>
<feature type="binding site" evidence="12">
    <location>
        <position position="344"/>
    </location>
    <ligand>
        <name>UDP-N-acetyl-alpha-D-glucosamine</name>
        <dbReference type="ChEBI" id="CHEBI:57705"/>
    </ligand>
</feature>
<dbReference type="CDD" id="cd01555">
    <property type="entry name" value="UdpNAET"/>
    <property type="match status" value="1"/>
</dbReference>
<reference evidence="14 15" key="1">
    <citation type="submission" date="2016-11" db="EMBL/GenBank/DDBJ databases">
        <title>Study of marine rhodopsin-containing bacteria.</title>
        <authorList>
            <person name="Yoshizawa S."/>
            <person name="Kumagai Y."/>
            <person name="Kogure K."/>
        </authorList>
    </citation>
    <scope>NUCLEOTIDE SEQUENCE [LARGE SCALE GENOMIC DNA]</scope>
    <source>
        <strain evidence="14 15">SAORIC-28</strain>
    </source>
</reference>
<evidence type="ECO:0000259" key="13">
    <source>
        <dbReference type="Pfam" id="PF00275"/>
    </source>
</evidence>
<dbReference type="InterPro" id="IPR013792">
    <property type="entry name" value="RNA3'P_cycl/enolpyr_Trfase_a/b"/>
</dbReference>
<dbReference type="GO" id="GO:0051301">
    <property type="term" value="P:cell division"/>
    <property type="evidence" value="ECO:0007669"/>
    <property type="project" value="UniProtKB-KW"/>
</dbReference>
<evidence type="ECO:0000256" key="6">
    <source>
        <dbReference type="ARBA" id="ARBA00022960"/>
    </source>
</evidence>
<dbReference type="InterPro" id="IPR050068">
    <property type="entry name" value="MurA_subfamily"/>
</dbReference>
<dbReference type="InterPro" id="IPR036968">
    <property type="entry name" value="Enolpyruvate_Tfrase_sf"/>
</dbReference>
<dbReference type="Proteomes" id="UP000216339">
    <property type="component" value="Unassembled WGS sequence"/>
</dbReference>
<keyword evidence="6 12" id="KW-0133">Cell shape</keyword>
<comment type="caution">
    <text evidence="12">Lacks conserved residue(s) required for the propagation of feature annotation.</text>
</comment>
<evidence type="ECO:0000313" key="14">
    <source>
        <dbReference type="EMBL" id="PAP78464.1"/>
    </source>
</evidence>
<evidence type="ECO:0000256" key="12">
    <source>
        <dbReference type="HAMAP-Rule" id="MF_00111"/>
    </source>
</evidence>
<keyword evidence="4 12" id="KW-0132">Cell division</keyword>
<comment type="catalytic activity">
    <reaction evidence="11 12">
        <text>phosphoenolpyruvate + UDP-N-acetyl-alpha-D-glucosamine = UDP-N-acetyl-3-O-(1-carboxyvinyl)-alpha-D-glucosamine + phosphate</text>
        <dbReference type="Rhea" id="RHEA:18681"/>
        <dbReference type="ChEBI" id="CHEBI:43474"/>
        <dbReference type="ChEBI" id="CHEBI:57705"/>
        <dbReference type="ChEBI" id="CHEBI:58702"/>
        <dbReference type="ChEBI" id="CHEBI:68483"/>
        <dbReference type="EC" id="2.5.1.7"/>
    </reaction>
</comment>
<dbReference type="GO" id="GO:0019277">
    <property type="term" value="P:UDP-N-acetylgalactosamine biosynthetic process"/>
    <property type="evidence" value="ECO:0007669"/>
    <property type="project" value="InterPro"/>
</dbReference>
<sequence length="446" mass="47644">MDKLVIQGGGDLRGSLHVGGSKNTALPLMAAAVLADGVTTIHNMPVLKDVATFSNVIRVTGCKVTWEPDDDPSTPETITIDGSSIHHFEAPYDLVKQMRASFYMLGALLGRGGTARVSLPGGCAWGPRPVDLHIKGMEALGAEVREEAGYVIAEAPGGRLKGGHMRFEPVSVGATINVLLAAVTAEGESVLENVAAEPDVVVFGQMLQKMGARIEGLGTDTITVQGVEKLNPVEFTNCPDRIELGTYMIAAALATPARETFRITGAEPEHLGPEFTEKFRQTGVPFRVVDGEGDWSTVEVEGVDAIRPVSVETAPFPGFATDLQAQWTVLMTQADGPSTVRDTIYTDRFKHIPELRRLGADLKVTGDTVHVSGKARPLSGATVMSTDLRASVSLVLAGMVASGETNVLRVYHLDRGYERLEHKLQKAGVDIVREQYDEAHAEGVAA</sequence>
<dbReference type="NCBIfam" id="TIGR01072">
    <property type="entry name" value="murA"/>
    <property type="match status" value="1"/>
</dbReference>
<dbReference type="GO" id="GO:0071555">
    <property type="term" value="P:cell wall organization"/>
    <property type="evidence" value="ECO:0007669"/>
    <property type="project" value="UniProtKB-KW"/>
</dbReference>
<keyword evidence="5 12" id="KW-0808">Transferase</keyword>
<dbReference type="GO" id="GO:0009252">
    <property type="term" value="P:peptidoglycan biosynthetic process"/>
    <property type="evidence" value="ECO:0007669"/>
    <property type="project" value="UniProtKB-UniRule"/>
</dbReference>
<dbReference type="RefSeq" id="WP_095512141.1">
    <property type="nucleotide sequence ID" value="NZ_MQWD01000001.1"/>
</dbReference>
<evidence type="ECO:0000313" key="15">
    <source>
        <dbReference type="Proteomes" id="UP000216339"/>
    </source>
</evidence>
<dbReference type="InterPro" id="IPR001986">
    <property type="entry name" value="Enolpyruvate_Tfrase_dom"/>
</dbReference>
<evidence type="ECO:0000256" key="3">
    <source>
        <dbReference type="ARBA" id="ARBA00022490"/>
    </source>
</evidence>
<evidence type="ECO:0000256" key="10">
    <source>
        <dbReference type="ARBA" id="ARBA00038367"/>
    </source>
</evidence>
<evidence type="ECO:0000256" key="7">
    <source>
        <dbReference type="ARBA" id="ARBA00022984"/>
    </source>
</evidence>
<dbReference type="SUPFAM" id="SSF55205">
    <property type="entry name" value="EPT/RTPC-like"/>
    <property type="match status" value="1"/>
</dbReference>
<comment type="subcellular location">
    <subcellularLocation>
        <location evidence="1 12">Cytoplasm</location>
    </subcellularLocation>
</comment>
<gene>
    <name evidence="12" type="primary">murA</name>
    <name evidence="14" type="ORF">BSZ37_19550</name>
</gene>
<comment type="function">
    <text evidence="12">Cell wall formation. Adds enolpyruvyl to UDP-N-acetylglucosamine.</text>
</comment>
<keyword evidence="3 12" id="KW-0963">Cytoplasm</keyword>
<dbReference type="Pfam" id="PF00275">
    <property type="entry name" value="EPSP_synthase"/>
    <property type="match status" value="1"/>
</dbReference>
<dbReference type="GO" id="GO:0005737">
    <property type="term" value="C:cytoplasm"/>
    <property type="evidence" value="ECO:0007669"/>
    <property type="project" value="UniProtKB-SubCell"/>
</dbReference>
<dbReference type="UniPathway" id="UPA00219"/>
<evidence type="ECO:0000256" key="5">
    <source>
        <dbReference type="ARBA" id="ARBA00022679"/>
    </source>
</evidence>
<dbReference type="NCBIfam" id="NF006873">
    <property type="entry name" value="PRK09369.1"/>
    <property type="match status" value="1"/>
</dbReference>
<feature type="binding site" evidence="12">
    <location>
        <position position="99"/>
    </location>
    <ligand>
        <name>UDP-N-acetyl-alpha-D-glucosamine</name>
        <dbReference type="ChEBI" id="CHEBI:57705"/>
    </ligand>
</feature>
<dbReference type="OrthoDB" id="9803760at2"/>
<accession>A0A271J5V9</accession>
<keyword evidence="15" id="KW-1185">Reference proteome</keyword>
<comment type="similarity">
    <text evidence="10 12">Belongs to the EPSP synthase family. MurA subfamily.</text>
</comment>
<protein>
    <recommendedName>
        <fullName evidence="12">UDP-N-acetylglucosamine 1-carboxyvinyltransferase</fullName>
        <ecNumber evidence="12">2.5.1.7</ecNumber>
    </recommendedName>
    <alternativeName>
        <fullName evidence="12">Enoylpyruvate transferase</fullName>
    </alternativeName>
    <alternativeName>
        <fullName evidence="12">UDP-N-acetylglucosamine enolpyruvyl transferase</fullName>
        <shortName evidence="12">EPT</shortName>
    </alternativeName>
</protein>
<dbReference type="HAMAP" id="MF_00111">
    <property type="entry name" value="MurA"/>
    <property type="match status" value="1"/>
</dbReference>
<dbReference type="EC" id="2.5.1.7" evidence="12"/>
<dbReference type="GO" id="GO:0008760">
    <property type="term" value="F:UDP-N-acetylglucosamine 1-carboxyvinyltransferase activity"/>
    <property type="evidence" value="ECO:0007669"/>
    <property type="project" value="UniProtKB-UniRule"/>
</dbReference>
<feature type="active site" description="Proton donor" evidence="12">
    <location>
        <position position="123"/>
    </location>
</feature>
<keyword evidence="7 12" id="KW-0573">Peptidoglycan synthesis</keyword>
<keyword evidence="8 12" id="KW-0131">Cell cycle</keyword>
<evidence type="ECO:0000256" key="2">
    <source>
        <dbReference type="ARBA" id="ARBA00004752"/>
    </source>
</evidence>
<comment type="pathway">
    <text evidence="2 12">Cell wall biogenesis; peptidoglycan biosynthesis.</text>
</comment>
<evidence type="ECO:0000256" key="11">
    <source>
        <dbReference type="ARBA" id="ARBA00047527"/>
    </source>
</evidence>
<evidence type="ECO:0000256" key="9">
    <source>
        <dbReference type="ARBA" id="ARBA00023316"/>
    </source>
</evidence>
<name>A0A271J5V9_9BACT</name>
<comment type="caution">
    <text evidence="14">The sequence shown here is derived from an EMBL/GenBank/DDBJ whole genome shotgun (WGS) entry which is preliminary data.</text>
</comment>
<keyword evidence="9 12" id="KW-0961">Cell wall biogenesis/degradation</keyword>
<dbReference type="AlphaFoldDB" id="A0A271J5V9"/>
<feature type="modified residue" description="2-(S-cysteinyl)pyruvic acid O-phosphothioketal" evidence="12">
    <location>
        <position position="123"/>
    </location>
</feature>
<dbReference type="PANTHER" id="PTHR43783:SF1">
    <property type="entry name" value="UDP-N-ACETYLGLUCOSAMINE 1-CARBOXYVINYLTRANSFERASE"/>
    <property type="match status" value="1"/>
</dbReference>